<feature type="repeat" description="TPR" evidence="1">
    <location>
        <begin position="31"/>
        <end position="64"/>
    </location>
</feature>
<evidence type="ECO:0000313" key="3">
    <source>
        <dbReference type="Proteomes" id="UP000823900"/>
    </source>
</evidence>
<dbReference type="SUPFAM" id="SSF69360">
    <property type="entry name" value="Cell wall binding repeat"/>
    <property type="match status" value="1"/>
</dbReference>
<accession>A0A9D2KM32</accession>
<dbReference type="PROSITE" id="PS50005">
    <property type="entry name" value="TPR"/>
    <property type="match status" value="1"/>
</dbReference>
<evidence type="ECO:0000256" key="1">
    <source>
        <dbReference type="PROSITE-ProRule" id="PRU00339"/>
    </source>
</evidence>
<gene>
    <name evidence="2" type="ORF">IAA07_05010</name>
</gene>
<name>A0A9D2KM32_9FIRM</name>
<organism evidence="2 3">
    <name type="scientific">Candidatus Lachnoclostridium stercoravium</name>
    <dbReference type="NCBI Taxonomy" id="2838633"/>
    <lineage>
        <taxon>Bacteria</taxon>
        <taxon>Bacillati</taxon>
        <taxon>Bacillota</taxon>
        <taxon>Clostridia</taxon>
        <taxon>Lachnospirales</taxon>
        <taxon>Lachnospiraceae</taxon>
    </lineage>
</organism>
<evidence type="ECO:0000313" key="2">
    <source>
        <dbReference type="EMBL" id="HJA70927.1"/>
    </source>
</evidence>
<keyword evidence="1" id="KW-0802">TPR repeat</keyword>
<dbReference type="Pfam" id="PF14903">
    <property type="entry name" value="WG_beta_rep"/>
    <property type="match status" value="4"/>
</dbReference>
<reference evidence="2" key="2">
    <citation type="submission" date="2021-04" db="EMBL/GenBank/DDBJ databases">
        <authorList>
            <person name="Gilroy R."/>
        </authorList>
    </citation>
    <scope>NUCLEOTIDE SEQUENCE</scope>
    <source>
        <strain evidence="2">CHK178-16964</strain>
    </source>
</reference>
<dbReference type="SUPFAM" id="SSF48452">
    <property type="entry name" value="TPR-like"/>
    <property type="match status" value="1"/>
</dbReference>
<dbReference type="PANTHER" id="PTHR37841:SF1">
    <property type="entry name" value="DUF3298 DOMAIN-CONTAINING PROTEIN"/>
    <property type="match status" value="1"/>
</dbReference>
<reference evidence="2" key="1">
    <citation type="journal article" date="2021" name="PeerJ">
        <title>Extensive microbial diversity within the chicken gut microbiome revealed by metagenomics and culture.</title>
        <authorList>
            <person name="Gilroy R."/>
            <person name="Ravi A."/>
            <person name="Getino M."/>
            <person name="Pursley I."/>
            <person name="Horton D.L."/>
            <person name="Alikhan N.F."/>
            <person name="Baker D."/>
            <person name="Gharbi K."/>
            <person name="Hall N."/>
            <person name="Watson M."/>
            <person name="Adriaenssens E.M."/>
            <person name="Foster-Nyarko E."/>
            <person name="Jarju S."/>
            <person name="Secka A."/>
            <person name="Antonio M."/>
            <person name="Oren A."/>
            <person name="Chaudhuri R.R."/>
            <person name="La Ragione R."/>
            <person name="Hildebrand F."/>
            <person name="Pallen M.J."/>
        </authorList>
    </citation>
    <scope>NUCLEOTIDE SEQUENCE</scope>
    <source>
        <strain evidence="2">CHK178-16964</strain>
    </source>
</reference>
<proteinExistence type="predicted"/>
<dbReference type="AlphaFoldDB" id="A0A9D2KM32"/>
<sequence>MKKAVILAIGGLFILGWMVTIKGLIEKPAAYHALISEAQKYEEQQIYIMAIENYKEALAYNPDSLDLRMKIAEDYRLLGDESAFENRSEDINTLFNYPVANVERLADYYMEQSLDNKAIDLLQKAMDIHKNEAGLEERFQKLRYTYSKVYIRYDEIFDFRNDSAVVMTEDRYGVVDGDGDVIASAQYDWAGSLSGDRTLIPVSKDGEYFYLNEEGYRILVPSPDQKVEDIGVFCSGVAPAKINGKYGYIDNKFHPVSDFQWDGATVIQNKLGAVKQGDKWAVIDDGYNAVTDFIYDDIKTDDYGYCSISGRIFAKTAKGYVMLDENGKQLGESVFEDAKPFLTEEPTSVKINGKWGFADMDGNIVIEPQYDDARPFSGGLAPVKKGTAWGYITLENQMVIEDTFMDARSFYKGVAPVREGNQWSAIRLNVIE</sequence>
<dbReference type="InterPro" id="IPR032774">
    <property type="entry name" value="WG_beta_rep"/>
</dbReference>
<protein>
    <submittedName>
        <fullName evidence="2">WG repeat-containing protein</fullName>
    </submittedName>
</protein>
<dbReference type="Gene3D" id="1.25.40.10">
    <property type="entry name" value="Tetratricopeptide repeat domain"/>
    <property type="match status" value="1"/>
</dbReference>
<dbReference type="EMBL" id="DWZA01000047">
    <property type="protein sequence ID" value="HJA70927.1"/>
    <property type="molecule type" value="Genomic_DNA"/>
</dbReference>
<dbReference type="Proteomes" id="UP000823900">
    <property type="component" value="Unassembled WGS sequence"/>
</dbReference>
<dbReference type="InterPro" id="IPR011990">
    <property type="entry name" value="TPR-like_helical_dom_sf"/>
</dbReference>
<dbReference type="InterPro" id="IPR019734">
    <property type="entry name" value="TPR_rpt"/>
</dbReference>
<comment type="caution">
    <text evidence="2">The sequence shown here is derived from an EMBL/GenBank/DDBJ whole genome shotgun (WGS) entry which is preliminary data.</text>
</comment>
<dbReference type="PANTHER" id="PTHR37841">
    <property type="entry name" value="GLR2918 PROTEIN"/>
    <property type="match status" value="1"/>
</dbReference>